<dbReference type="STRING" id="1123510.GCA_000620025_00981"/>
<protein>
    <submittedName>
        <fullName evidence="8">Cytochrome c, mono-anddiheme variants</fullName>
    </submittedName>
</protein>
<accession>A0A348HDL8</accession>
<dbReference type="RefSeq" id="WP_051524177.1">
    <property type="nucleotide sequence ID" value="NZ_AP018933.1"/>
</dbReference>
<evidence type="ECO:0000256" key="4">
    <source>
        <dbReference type="ARBA" id="ARBA00023136"/>
    </source>
</evidence>
<sequence length="101" mass="11209">MRWFKRLALGLITLVLLVVGACFALHNQYQVPLDLLWVTLPPASLALWLLLSLGIGVVIGILTMGGHCFRLHRRLARLRRQTSPRTASQSTHSAQSPQGTQ</sequence>
<feature type="domain" description="Lipopolysaccharide assembly protein A" evidence="7">
    <location>
        <begin position="27"/>
        <end position="82"/>
    </location>
</feature>
<evidence type="ECO:0000259" key="7">
    <source>
        <dbReference type="Pfam" id="PF06305"/>
    </source>
</evidence>
<feature type="compositionally biased region" description="Polar residues" evidence="5">
    <location>
        <begin position="83"/>
        <end position="101"/>
    </location>
</feature>
<keyword evidence="4 6" id="KW-0472">Membrane</keyword>
<evidence type="ECO:0000256" key="2">
    <source>
        <dbReference type="ARBA" id="ARBA00022692"/>
    </source>
</evidence>
<feature type="region of interest" description="Disordered" evidence="5">
    <location>
        <begin position="80"/>
        <end position="101"/>
    </location>
</feature>
<dbReference type="Proteomes" id="UP000267342">
    <property type="component" value="Chromosome"/>
</dbReference>
<evidence type="ECO:0000313" key="9">
    <source>
        <dbReference type="Proteomes" id="UP000267342"/>
    </source>
</evidence>
<dbReference type="InterPro" id="IPR010445">
    <property type="entry name" value="LapA_dom"/>
</dbReference>
<reference evidence="8 9" key="1">
    <citation type="submission" date="2018-09" db="EMBL/GenBank/DDBJ databases">
        <title>Zymobacter palmae IAM14233 (=T109) whole genome analysis.</title>
        <authorList>
            <person name="Yanase H."/>
        </authorList>
    </citation>
    <scope>NUCLEOTIDE SEQUENCE [LARGE SCALE GENOMIC DNA]</scope>
    <source>
        <strain evidence="8 9">IAM14233</strain>
    </source>
</reference>
<evidence type="ECO:0000313" key="8">
    <source>
        <dbReference type="EMBL" id="BBG29720.1"/>
    </source>
</evidence>
<dbReference type="GO" id="GO:0005886">
    <property type="term" value="C:plasma membrane"/>
    <property type="evidence" value="ECO:0007669"/>
    <property type="project" value="InterPro"/>
</dbReference>
<evidence type="ECO:0000256" key="1">
    <source>
        <dbReference type="ARBA" id="ARBA00022475"/>
    </source>
</evidence>
<keyword evidence="1" id="KW-1003">Cell membrane</keyword>
<proteinExistence type="predicted"/>
<dbReference type="AlphaFoldDB" id="A0A348HDL8"/>
<dbReference type="EMBL" id="AP018933">
    <property type="protein sequence ID" value="BBG29720.1"/>
    <property type="molecule type" value="Genomic_DNA"/>
</dbReference>
<keyword evidence="9" id="KW-1185">Reference proteome</keyword>
<keyword evidence="2 6" id="KW-0812">Transmembrane</keyword>
<keyword evidence="3 6" id="KW-1133">Transmembrane helix</keyword>
<dbReference type="Pfam" id="PF06305">
    <property type="entry name" value="LapA_dom"/>
    <property type="match status" value="1"/>
</dbReference>
<organism evidence="8 9">
    <name type="scientific">Zymobacter palmae</name>
    <dbReference type="NCBI Taxonomy" id="33074"/>
    <lineage>
        <taxon>Bacteria</taxon>
        <taxon>Pseudomonadati</taxon>
        <taxon>Pseudomonadota</taxon>
        <taxon>Gammaproteobacteria</taxon>
        <taxon>Oceanospirillales</taxon>
        <taxon>Halomonadaceae</taxon>
        <taxon>Zymobacter group</taxon>
        <taxon>Zymobacter</taxon>
    </lineage>
</organism>
<evidence type="ECO:0000256" key="6">
    <source>
        <dbReference type="SAM" id="Phobius"/>
    </source>
</evidence>
<gene>
    <name evidence="8" type="ORF">ZBT109_0947</name>
</gene>
<evidence type="ECO:0000256" key="5">
    <source>
        <dbReference type="SAM" id="MobiDB-lite"/>
    </source>
</evidence>
<dbReference type="PROSITE" id="PS51257">
    <property type="entry name" value="PROKAR_LIPOPROTEIN"/>
    <property type="match status" value="1"/>
</dbReference>
<evidence type="ECO:0000256" key="3">
    <source>
        <dbReference type="ARBA" id="ARBA00022989"/>
    </source>
</evidence>
<name>A0A348HDL8_9GAMM</name>
<dbReference type="KEGG" id="zpl:ZBT109_0947"/>
<feature type="transmembrane region" description="Helical" evidence="6">
    <location>
        <begin position="48"/>
        <end position="69"/>
    </location>
</feature>